<keyword evidence="2" id="KW-0472">Membrane</keyword>
<dbReference type="AlphaFoldDB" id="A0AAW0WN50"/>
<evidence type="ECO:0000313" key="4">
    <source>
        <dbReference type="Proteomes" id="UP001445076"/>
    </source>
</evidence>
<accession>A0AAW0WN50</accession>
<keyword evidence="2" id="KW-1133">Transmembrane helix</keyword>
<gene>
    <name evidence="3" type="ORF">OTU49_009091</name>
</gene>
<evidence type="ECO:0000256" key="2">
    <source>
        <dbReference type="SAM" id="Phobius"/>
    </source>
</evidence>
<keyword evidence="2" id="KW-0812">Transmembrane</keyword>
<keyword evidence="4" id="KW-1185">Reference proteome</keyword>
<protein>
    <submittedName>
        <fullName evidence="3">Uncharacterized protein</fullName>
    </submittedName>
</protein>
<sequence>MYEKESSKENMFLGICQCIQVSVLSFPLLFSLAHISIIIIISHLQLLSSVIIIITTMAISHQSFLQSLFCQWCADITIQIAPNFNIPTSSSSVPPLPSLRSISYQL</sequence>
<dbReference type="Proteomes" id="UP001445076">
    <property type="component" value="Unassembled WGS sequence"/>
</dbReference>
<comment type="caution">
    <text evidence="3">The sequence shown here is derived from an EMBL/GenBank/DDBJ whole genome shotgun (WGS) entry which is preliminary data.</text>
</comment>
<organism evidence="3 4">
    <name type="scientific">Cherax quadricarinatus</name>
    <name type="common">Australian red claw crayfish</name>
    <dbReference type="NCBI Taxonomy" id="27406"/>
    <lineage>
        <taxon>Eukaryota</taxon>
        <taxon>Metazoa</taxon>
        <taxon>Ecdysozoa</taxon>
        <taxon>Arthropoda</taxon>
        <taxon>Crustacea</taxon>
        <taxon>Multicrustacea</taxon>
        <taxon>Malacostraca</taxon>
        <taxon>Eumalacostraca</taxon>
        <taxon>Eucarida</taxon>
        <taxon>Decapoda</taxon>
        <taxon>Pleocyemata</taxon>
        <taxon>Astacidea</taxon>
        <taxon>Parastacoidea</taxon>
        <taxon>Parastacidae</taxon>
        <taxon>Cherax</taxon>
    </lineage>
</organism>
<name>A0AAW0WN50_CHEQU</name>
<evidence type="ECO:0000313" key="3">
    <source>
        <dbReference type="EMBL" id="KAK8728686.1"/>
    </source>
</evidence>
<feature type="transmembrane region" description="Helical" evidence="2">
    <location>
        <begin position="12"/>
        <end position="30"/>
    </location>
</feature>
<feature type="transmembrane region" description="Helical" evidence="2">
    <location>
        <begin position="36"/>
        <end position="59"/>
    </location>
</feature>
<dbReference type="EMBL" id="JARKIK010000071">
    <property type="protein sequence ID" value="KAK8728686.1"/>
    <property type="molecule type" value="Genomic_DNA"/>
</dbReference>
<evidence type="ECO:0000256" key="1">
    <source>
        <dbReference type="SAM" id="MobiDB-lite"/>
    </source>
</evidence>
<feature type="region of interest" description="Disordered" evidence="1">
    <location>
        <begin position="87"/>
        <end position="106"/>
    </location>
</feature>
<proteinExistence type="predicted"/>
<reference evidence="3 4" key="1">
    <citation type="journal article" date="2024" name="BMC Genomics">
        <title>Genome assembly of redclaw crayfish (Cherax quadricarinatus) provides insights into its immune adaptation and hypoxia tolerance.</title>
        <authorList>
            <person name="Liu Z."/>
            <person name="Zheng J."/>
            <person name="Li H."/>
            <person name="Fang K."/>
            <person name="Wang S."/>
            <person name="He J."/>
            <person name="Zhou D."/>
            <person name="Weng S."/>
            <person name="Chi M."/>
            <person name="Gu Z."/>
            <person name="He J."/>
            <person name="Li F."/>
            <person name="Wang M."/>
        </authorList>
    </citation>
    <scope>NUCLEOTIDE SEQUENCE [LARGE SCALE GENOMIC DNA]</scope>
    <source>
        <strain evidence="3">ZL_2023a</strain>
    </source>
</reference>